<dbReference type="GO" id="GO:0005634">
    <property type="term" value="C:nucleus"/>
    <property type="evidence" value="ECO:0007669"/>
    <property type="project" value="UniProtKB-SubCell"/>
</dbReference>
<dbReference type="GO" id="GO:0006338">
    <property type="term" value="P:chromatin remodeling"/>
    <property type="evidence" value="ECO:0007669"/>
    <property type="project" value="UniProtKB-ARBA"/>
</dbReference>
<dbReference type="Proteomes" id="UP000636479">
    <property type="component" value="Unassembled WGS sequence"/>
</dbReference>
<dbReference type="Pfam" id="PF00385">
    <property type="entry name" value="Chromo"/>
    <property type="match status" value="1"/>
</dbReference>
<keyword evidence="2" id="KW-0539">Nucleus</keyword>
<feature type="compositionally biased region" description="Low complexity" evidence="3">
    <location>
        <begin position="36"/>
        <end position="52"/>
    </location>
</feature>
<comment type="subcellular location">
    <subcellularLocation>
        <location evidence="1">Nucleus</location>
    </subcellularLocation>
</comment>
<dbReference type="InterPro" id="IPR016197">
    <property type="entry name" value="Chromo-like_dom_sf"/>
</dbReference>
<dbReference type="InterPro" id="IPR051219">
    <property type="entry name" value="Heterochromatin_chromo-domain"/>
</dbReference>
<dbReference type="OrthoDB" id="433924at2759"/>
<dbReference type="InterPro" id="IPR023780">
    <property type="entry name" value="Chromo_domain"/>
</dbReference>
<evidence type="ECO:0000256" key="3">
    <source>
        <dbReference type="SAM" id="MobiDB-lite"/>
    </source>
</evidence>
<evidence type="ECO:0000256" key="1">
    <source>
        <dbReference type="ARBA" id="ARBA00004123"/>
    </source>
</evidence>
<sequence>MAAATRLGKRATPPPTLTPTRQTKRQCTSDAWSADSPLSSAASTPEPPSTRTTKLDHIDISGQRLKPTIVFDTLWKWLAERKALDDERRQGLPAPWTDDRILQEYKFCQSYRVMDKTSQFLITEVIEKGSQARDEILFRILLFQSFNRIETWRLLQKELGNLTYKDFDIDRYDSVLSKASNGGTAIFTHAYLKIAPNALDHTKNNSASGHRRHLNLLKHFMDDLPEVLRYAEYAADVYEAIAAYPGCAAFISFQILIALSYSSLINFSANDFVIPGLGCSSGLAKMFGNSLKEAKKVVPDIETDILRWMVANQEAQFDRLGITFSFLRNDKGAVLKLELPDLEHAVCEVDKYARKKHPGIKNGKAQLKSTFVPTSASLPAKVVLPKAWSHPARRRSHIRAEKISVHKIYVVESILGERLGGKLGDNEMYYRVHWMGYPKSERTWEPRSELIQDVPQMVEAWESRRKEAGVDHQQ</sequence>
<dbReference type="SMART" id="SM00298">
    <property type="entry name" value="CHROMO"/>
    <property type="match status" value="1"/>
</dbReference>
<evidence type="ECO:0000313" key="5">
    <source>
        <dbReference type="EMBL" id="KAF7316150.1"/>
    </source>
</evidence>
<gene>
    <name evidence="5" type="ORF">MIND_00133200</name>
</gene>
<evidence type="ECO:0000313" key="6">
    <source>
        <dbReference type="Proteomes" id="UP000636479"/>
    </source>
</evidence>
<dbReference type="Pfam" id="PF18723">
    <property type="entry name" value="HMUDK_hel"/>
    <property type="match status" value="1"/>
</dbReference>
<evidence type="ECO:0000256" key="2">
    <source>
        <dbReference type="ARBA" id="ARBA00023242"/>
    </source>
</evidence>
<evidence type="ECO:0000259" key="4">
    <source>
        <dbReference type="PROSITE" id="PS50013"/>
    </source>
</evidence>
<dbReference type="PROSITE" id="PS50013">
    <property type="entry name" value="CHROMO_2"/>
    <property type="match status" value="1"/>
</dbReference>
<dbReference type="Gene3D" id="2.40.50.40">
    <property type="match status" value="1"/>
</dbReference>
<comment type="caution">
    <text evidence="5">The sequence shown here is derived from an EMBL/GenBank/DDBJ whole genome shotgun (WGS) entry which is preliminary data.</text>
</comment>
<dbReference type="SUPFAM" id="SSF54160">
    <property type="entry name" value="Chromo domain-like"/>
    <property type="match status" value="1"/>
</dbReference>
<dbReference type="GeneID" id="59340779"/>
<protein>
    <submittedName>
        <fullName evidence="5">Chromo domain-containing protein</fullName>
    </submittedName>
</protein>
<organism evidence="5 6">
    <name type="scientific">Mycena indigotica</name>
    <dbReference type="NCBI Taxonomy" id="2126181"/>
    <lineage>
        <taxon>Eukaryota</taxon>
        <taxon>Fungi</taxon>
        <taxon>Dikarya</taxon>
        <taxon>Basidiomycota</taxon>
        <taxon>Agaricomycotina</taxon>
        <taxon>Agaricomycetes</taxon>
        <taxon>Agaricomycetidae</taxon>
        <taxon>Agaricales</taxon>
        <taxon>Marasmiineae</taxon>
        <taxon>Mycenaceae</taxon>
        <taxon>Mycena</taxon>
    </lineage>
</organism>
<name>A0A8H6TI45_9AGAR</name>
<accession>A0A8H6TI45</accession>
<dbReference type="RefSeq" id="XP_037226173.1">
    <property type="nucleotide sequence ID" value="XM_037358263.1"/>
</dbReference>
<dbReference type="AlphaFoldDB" id="A0A8H6TI45"/>
<dbReference type="PANTHER" id="PTHR22812">
    <property type="entry name" value="CHROMOBOX PROTEIN"/>
    <property type="match status" value="1"/>
</dbReference>
<proteinExistence type="predicted"/>
<feature type="region of interest" description="Disordered" evidence="3">
    <location>
        <begin position="1"/>
        <end position="54"/>
    </location>
</feature>
<reference evidence="5" key="1">
    <citation type="submission" date="2020-05" db="EMBL/GenBank/DDBJ databases">
        <title>Mycena genomes resolve the evolution of fungal bioluminescence.</title>
        <authorList>
            <person name="Tsai I.J."/>
        </authorList>
    </citation>
    <scope>NUCLEOTIDE SEQUENCE</scope>
    <source>
        <strain evidence="5">171206Taipei</strain>
    </source>
</reference>
<feature type="domain" description="Chromo" evidence="4">
    <location>
        <begin position="409"/>
        <end position="473"/>
    </location>
</feature>
<keyword evidence="6" id="KW-1185">Reference proteome</keyword>
<dbReference type="CDD" id="cd00024">
    <property type="entry name" value="CD_CSD"/>
    <property type="match status" value="1"/>
</dbReference>
<dbReference type="InterPro" id="IPR000953">
    <property type="entry name" value="Chromo/chromo_shadow_dom"/>
</dbReference>
<dbReference type="EMBL" id="JACAZF010000001">
    <property type="protein sequence ID" value="KAF7316150.1"/>
    <property type="molecule type" value="Genomic_DNA"/>
</dbReference>
<dbReference type="InterPro" id="IPR040684">
    <property type="entry name" value="HMUDK_hel"/>
</dbReference>